<evidence type="ECO:0000256" key="1">
    <source>
        <dbReference type="SAM" id="MobiDB-lite"/>
    </source>
</evidence>
<comment type="caution">
    <text evidence="3">The sequence shown here is derived from an EMBL/GenBank/DDBJ whole genome shotgun (WGS) entry which is preliminary data.</text>
</comment>
<dbReference type="Proteomes" id="UP000190037">
    <property type="component" value="Unassembled WGS sequence"/>
</dbReference>
<feature type="region of interest" description="Disordered" evidence="1">
    <location>
        <begin position="129"/>
        <end position="157"/>
    </location>
</feature>
<keyword evidence="2" id="KW-0472">Membrane</keyword>
<feature type="compositionally biased region" description="Basic and acidic residues" evidence="1">
    <location>
        <begin position="138"/>
        <end position="155"/>
    </location>
</feature>
<protein>
    <submittedName>
        <fullName evidence="3">Uncharacterized protein</fullName>
    </submittedName>
</protein>
<feature type="transmembrane region" description="Helical" evidence="2">
    <location>
        <begin position="87"/>
        <end position="118"/>
    </location>
</feature>
<evidence type="ECO:0000313" key="4">
    <source>
        <dbReference type="Proteomes" id="UP000190037"/>
    </source>
</evidence>
<feature type="transmembrane region" description="Helical" evidence="2">
    <location>
        <begin position="27"/>
        <end position="48"/>
    </location>
</feature>
<keyword evidence="2" id="KW-0812">Transmembrane</keyword>
<feature type="region of interest" description="Disordered" evidence="1">
    <location>
        <begin position="345"/>
        <end position="432"/>
    </location>
</feature>
<evidence type="ECO:0000256" key="2">
    <source>
        <dbReference type="SAM" id="Phobius"/>
    </source>
</evidence>
<dbReference type="AlphaFoldDB" id="A0A1T3NWN3"/>
<dbReference type="EMBL" id="MWQN01000001">
    <property type="protein sequence ID" value="OPC81081.1"/>
    <property type="molecule type" value="Genomic_DNA"/>
</dbReference>
<feature type="compositionally biased region" description="Low complexity" evidence="1">
    <location>
        <begin position="240"/>
        <end position="278"/>
    </location>
</feature>
<dbReference type="Pfam" id="PF19609">
    <property type="entry name" value="DUF6114"/>
    <property type="match status" value="1"/>
</dbReference>
<sequence>MTAEQRQPHAVVRCRRAFREWRSGRPFWAGLFTILAAGPILWAPYASVSAGDVTVRLTQFGGVSALFIGAILIMCGIALWLTPAARVYLGIFVILVSLVSFIVATFGGFGVGMLFGLVGGMLATSWTYNEPADDEDDERRGNDDAGDGHDGRADSDDTLVEDGFLADALRGKAPDAPGEASTGSETDRPGDTTAGTAAPRVTLAVIVAAMAGVVGLVGIASASPSDPLPENPYADGPCVSASPTTSAGSASAAPSTSSAAPSTKAAKSAGSTPAGKAAQTQSAAGRSTAAGSPAADPKAGTSKAPEGNAPEGNAPESREPVFKLPELKLPELKLPELTLPGLPGLGLPGIKPPSTASSAPASTASAAPPAPPAASGGSASATPPAAAKAAPSASASGKPSTKPSTTSAKPSATSSSAVPKDGKSPFPCPVQGPVNAKSGNGIPPVAVDPLVLKSSLLAMAGLNYEGVVKVKTLTGVEENALKFTVSKGIDIWNMSMTVKEEGGKDVVISSDEGSKSWMDADIPTTMYVKYLKGNIFGIIPITFTPESPPPINVPIVFFTNVESSMYAQLGGKLHIPGYGLNKVNVK</sequence>
<dbReference type="RefSeq" id="WP_078975387.1">
    <property type="nucleotide sequence ID" value="NZ_MWQN01000001.1"/>
</dbReference>
<gene>
    <name evidence="3" type="ORF">B4N89_09065</name>
</gene>
<reference evidence="3 4" key="1">
    <citation type="submission" date="2017-03" db="EMBL/GenBank/DDBJ databases">
        <title>Draft genome sequence of Streptomyces scabrisporus NF3, endophyte isolated from Amphipterygium adstringens.</title>
        <authorList>
            <person name="Vazquez M."/>
            <person name="Ceapa C.D."/>
            <person name="Rodriguez Luna D."/>
            <person name="Sanchez Esquivel S."/>
        </authorList>
    </citation>
    <scope>NUCLEOTIDE SEQUENCE [LARGE SCALE GENOMIC DNA]</scope>
    <source>
        <strain evidence="3 4">NF3</strain>
    </source>
</reference>
<dbReference type="OrthoDB" id="4350094at2"/>
<feature type="transmembrane region" description="Helical" evidence="2">
    <location>
        <begin position="60"/>
        <end position="81"/>
    </location>
</feature>
<feature type="region of interest" description="Disordered" evidence="1">
    <location>
        <begin position="228"/>
        <end position="320"/>
    </location>
</feature>
<organism evidence="3 4">
    <name type="scientific">Embleya scabrispora</name>
    <dbReference type="NCBI Taxonomy" id="159449"/>
    <lineage>
        <taxon>Bacteria</taxon>
        <taxon>Bacillati</taxon>
        <taxon>Actinomycetota</taxon>
        <taxon>Actinomycetes</taxon>
        <taxon>Kitasatosporales</taxon>
        <taxon>Streptomycetaceae</taxon>
        <taxon>Embleya</taxon>
    </lineage>
</organism>
<name>A0A1T3NWN3_9ACTN</name>
<feature type="compositionally biased region" description="Low complexity" evidence="1">
    <location>
        <begin position="348"/>
        <end position="417"/>
    </location>
</feature>
<evidence type="ECO:0000313" key="3">
    <source>
        <dbReference type="EMBL" id="OPC81081.1"/>
    </source>
</evidence>
<feature type="region of interest" description="Disordered" evidence="1">
    <location>
        <begin position="170"/>
        <end position="195"/>
    </location>
</feature>
<keyword evidence="2" id="KW-1133">Transmembrane helix</keyword>
<dbReference type="STRING" id="159449.B4N89_09065"/>
<proteinExistence type="predicted"/>
<dbReference type="InterPro" id="IPR046096">
    <property type="entry name" value="DUF6114"/>
</dbReference>
<accession>A0A1T3NWN3</accession>
<keyword evidence="4" id="KW-1185">Reference proteome</keyword>